<evidence type="ECO:0000313" key="5">
    <source>
        <dbReference type="Proteomes" id="UP000325182"/>
    </source>
</evidence>
<protein>
    <submittedName>
        <fullName evidence="4">AAA family ATPase</fullName>
    </submittedName>
</protein>
<dbReference type="Proteomes" id="UP000325182">
    <property type="component" value="Unassembled WGS sequence"/>
</dbReference>
<feature type="coiled-coil region" evidence="1">
    <location>
        <begin position="183"/>
        <end position="234"/>
    </location>
</feature>
<feature type="domain" description="YhaN AAA" evidence="3">
    <location>
        <begin position="1"/>
        <end position="204"/>
    </location>
</feature>
<dbReference type="Pfam" id="PF13514">
    <property type="entry name" value="AAA_27"/>
    <property type="match status" value="1"/>
</dbReference>
<feature type="transmembrane region" description="Helical" evidence="2">
    <location>
        <begin position="467"/>
        <end position="486"/>
    </location>
</feature>
<gene>
    <name evidence="4" type="ORF">FZC84_09865</name>
</gene>
<comment type="caution">
    <text evidence="4">The sequence shown here is derived from an EMBL/GenBank/DDBJ whole genome shotgun (WGS) entry which is preliminary data.</text>
</comment>
<sequence>MKITDIHIYGFGKLEDFELKELSGFSVFYGENEAGKSTIMAFIHGVLFGFPTKLHSEQRYEPKTHAKYGGKLTLSLDEGHSITVERIKGKAAGDATVIYEDGTTGGEEELRRVLKGMDKAAFQGIYSFNIHGLQEISKLKEEDINRYLFSSGMTGTDALFKLEEQWQKELDRLFKKAGKKPEINQKLMEIKHIELQLKKAREKNENFTLLQEKKKNAEESLAAIREESDRRLEELNLIEALEKSWKDLCEYQDIRERLAELENLHSFPVNGLQRFEKWQSQHVHQKSAMEVTRTRLTELNETLEESQPDETVSDRSALFASILEKRELYIRWQDQAADIERKLTVIKAKKDQLMRELNIADFHSIKDVKLDIVMKDRVKSMEDSFNKLELKKETVIEAIQEEKKQLRFLEERCGEIEEKLLEETSYQELQKKVKESKEADTLKIQYELVQEQLKENRDSQPKRSKKGSAILVGLVFSILTGGMVWFLSDSLFSAAAAFLLVLSAIILLLNLQSNKEGEDYYGLLREKAELLRKKLDAQSGGEEAQNRELLKEQTELRENWKQWILKLENTENGFLKLQEEEHGLFIKEQRLQESFRDLAEELHLSPDMPWKLLGEAFDRLRELSVLYEEERKISEIHRNLLEKISLFAKEVEEAVEDTQIKFTVIEETLLRMKDALAVNEKKSLSYNQLLKQRADTIKEFEFIQAQENSIHKELKELLAAAGTETEEEYRRLADLSSEKHSLEQQERILFNRLGENLLHEFYILREESHEMSKIKSSLEEEIAELKRKTNKESENLAETVYEISVLEEGESHSRLLYKYHEQKAELNELSREWMRYSLARSALNKTIEEYKKEKLPKVIRTAEQYFELLTNGEYRKIRSRQENSFIIERRDGIAFTPDELSQGTREQLYIALRFALVLMLKDVHSMPVIIDDGFVNFDEKRTEAVMKLLKELRGDIQILFFTCHSHIASKVDSGKVIYLSKESLAAGQH</sequence>
<keyword evidence="2" id="KW-0472">Membrane</keyword>
<reference evidence="4 5" key="1">
    <citation type="submission" date="2019-08" db="EMBL/GenBank/DDBJ databases">
        <title>Bacillus genomes from the desert of Cuatro Cienegas, Coahuila.</title>
        <authorList>
            <person name="Olmedo-Alvarez G."/>
        </authorList>
    </citation>
    <scope>NUCLEOTIDE SEQUENCE [LARGE SCALE GENOMIC DNA]</scope>
    <source>
        <strain evidence="4 5">CH128b_4D</strain>
    </source>
</reference>
<evidence type="ECO:0000256" key="1">
    <source>
        <dbReference type="SAM" id="Coils"/>
    </source>
</evidence>
<proteinExistence type="predicted"/>
<dbReference type="EMBL" id="VTEG01000005">
    <property type="protein sequence ID" value="TYR99534.1"/>
    <property type="molecule type" value="Genomic_DNA"/>
</dbReference>
<dbReference type="InterPro" id="IPR038734">
    <property type="entry name" value="YhaN_AAA"/>
</dbReference>
<evidence type="ECO:0000259" key="3">
    <source>
        <dbReference type="Pfam" id="PF13514"/>
    </source>
</evidence>
<dbReference type="PANTHER" id="PTHR41259">
    <property type="entry name" value="DOUBLE-STRAND BREAK REPAIR RAD50 ATPASE, PUTATIVE-RELATED"/>
    <property type="match status" value="1"/>
</dbReference>
<dbReference type="SUPFAM" id="SSF52540">
    <property type="entry name" value="P-loop containing nucleoside triphosphate hydrolases"/>
    <property type="match status" value="1"/>
</dbReference>
<feature type="coiled-coil region" evidence="1">
    <location>
        <begin position="725"/>
        <end position="795"/>
    </location>
</feature>
<keyword evidence="2" id="KW-1133">Transmembrane helix</keyword>
<accession>A0A5D4MCE8</accession>
<dbReference type="RefSeq" id="WP_148953746.1">
    <property type="nucleotide sequence ID" value="NZ_VTEG01000005.1"/>
</dbReference>
<feature type="transmembrane region" description="Helical" evidence="2">
    <location>
        <begin position="492"/>
        <end position="511"/>
    </location>
</feature>
<feature type="coiled-coil region" evidence="1">
    <location>
        <begin position="385"/>
        <end position="419"/>
    </location>
</feature>
<dbReference type="AlphaFoldDB" id="A0A5D4MCE8"/>
<name>A0A5D4MCE8_9BACI</name>
<dbReference type="PANTHER" id="PTHR41259:SF1">
    <property type="entry name" value="DOUBLE-STRAND BREAK REPAIR RAD50 ATPASE, PUTATIVE-RELATED"/>
    <property type="match status" value="1"/>
</dbReference>
<evidence type="ECO:0000256" key="2">
    <source>
        <dbReference type="SAM" id="Phobius"/>
    </source>
</evidence>
<dbReference type="Gene3D" id="3.40.50.300">
    <property type="entry name" value="P-loop containing nucleotide triphosphate hydrolases"/>
    <property type="match status" value="2"/>
</dbReference>
<evidence type="ECO:0000313" key="4">
    <source>
        <dbReference type="EMBL" id="TYR99534.1"/>
    </source>
</evidence>
<organism evidence="4 5">
    <name type="scientific">Rossellomorea vietnamensis</name>
    <dbReference type="NCBI Taxonomy" id="218284"/>
    <lineage>
        <taxon>Bacteria</taxon>
        <taxon>Bacillati</taxon>
        <taxon>Bacillota</taxon>
        <taxon>Bacilli</taxon>
        <taxon>Bacillales</taxon>
        <taxon>Bacillaceae</taxon>
        <taxon>Rossellomorea</taxon>
    </lineage>
</organism>
<keyword evidence="2" id="KW-0812">Transmembrane</keyword>
<dbReference type="InterPro" id="IPR027417">
    <property type="entry name" value="P-loop_NTPase"/>
</dbReference>
<keyword evidence="1" id="KW-0175">Coiled coil</keyword>